<dbReference type="InterPro" id="IPR008672">
    <property type="entry name" value="Mad1"/>
</dbReference>
<accession>A0ABQ9JZW7</accession>
<feature type="coiled-coil region" evidence="7">
    <location>
        <begin position="403"/>
        <end position="470"/>
    </location>
</feature>
<name>A0ABQ9JZW7_9CUCU</name>
<keyword evidence="4" id="KW-0498">Mitosis</keyword>
<dbReference type="PANTHER" id="PTHR23168">
    <property type="entry name" value="MITOTIC SPINDLE ASSEMBLY CHECKPOINT PROTEIN MAD1 MITOTIC ARREST DEFICIENT-LIKE PROTEIN 1"/>
    <property type="match status" value="1"/>
</dbReference>
<sequence length="478" mass="55730">MTESVNDTIIKMVKNLKSVQSEKVINFEYSPLKRSMSSSISNESIYDDPTPVKENQTRNHMHGVRKQMQLMFDEENQSLKRQQEYDKKTIDELENQLQVIRKREIDVKKDLAEANNKYGLLKIKTSQHVERLEKTLEELKEESRQMESEENSLVPSLERKISELETMLEAAEDDAEAQKKLAVELEKTFGKNALDRDLELKEQALQKAKLSIKELEYFKESMLEFQEQAKSQEHKLAHYAELQRENEALKEETTRLKEEIRNKLLLEEEVYDLKRRLTKFKAQEKKLSDLQAQESQNVMATVERLQQQELSLTSEKVELESALNSVLHEAKVAKSEVEKNHKLIAELKATGEQKQNLIHRMQKKLLLVSRERDSYRLQLDSCEKDLTMFGNITSTGGTGSNQLQAQKERVENLEKIVEGYRDMVAKLENDLQNIQPNLLSDIVPVRAEQISRLQDEVQQLKYDNEKLRERKRPTGNTA</sequence>
<evidence type="ECO:0000256" key="5">
    <source>
        <dbReference type="ARBA" id="ARBA00023242"/>
    </source>
</evidence>
<dbReference type="Pfam" id="PF05557">
    <property type="entry name" value="MAD"/>
    <property type="match status" value="2"/>
</dbReference>
<reference evidence="8" key="1">
    <citation type="journal article" date="2023" name="Insect Mol. Biol.">
        <title>Genome sequencing provides insights into the evolution of gene families encoding plant cell wall-degrading enzymes in longhorned beetles.</title>
        <authorList>
            <person name="Shin N.R."/>
            <person name="Okamura Y."/>
            <person name="Kirsch R."/>
            <person name="Pauchet Y."/>
        </authorList>
    </citation>
    <scope>NUCLEOTIDE SEQUENCE</scope>
    <source>
        <strain evidence="8">MMC_N1</strain>
    </source>
</reference>
<evidence type="ECO:0000256" key="7">
    <source>
        <dbReference type="SAM" id="Coils"/>
    </source>
</evidence>
<evidence type="ECO:0000256" key="3">
    <source>
        <dbReference type="ARBA" id="ARBA00022618"/>
    </source>
</evidence>
<evidence type="ECO:0000256" key="6">
    <source>
        <dbReference type="ARBA" id="ARBA00023306"/>
    </source>
</evidence>
<feature type="coiled-coil region" evidence="7">
    <location>
        <begin position="302"/>
        <end position="364"/>
    </location>
</feature>
<gene>
    <name evidence="8" type="ORF">NQ317_010489</name>
</gene>
<dbReference type="PANTHER" id="PTHR23168:SF0">
    <property type="entry name" value="MITOTIC SPINDLE ASSEMBLY CHECKPOINT PROTEIN MAD1"/>
    <property type="match status" value="1"/>
</dbReference>
<evidence type="ECO:0000313" key="8">
    <source>
        <dbReference type="EMBL" id="KAJ8983396.1"/>
    </source>
</evidence>
<keyword evidence="5" id="KW-0539">Nucleus</keyword>
<keyword evidence="9" id="KW-1185">Reference proteome</keyword>
<feature type="coiled-coil region" evidence="7">
    <location>
        <begin position="76"/>
        <end position="276"/>
    </location>
</feature>
<evidence type="ECO:0000313" key="9">
    <source>
        <dbReference type="Proteomes" id="UP001162164"/>
    </source>
</evidence>
<evidence type="ECO:0000256" key="2">
    <source>
        <dbReference type="ARBA" id="ARBA00008029"/>
    </source>
</evidence>
<dbReference type="Proteomes" id="UP001162164">
    <property type="component" value="Unassembled WGS sequence"/>
</dbReference>
<evidence type="ECO:0000256" key="4">
    <source>
        <dbReference type="ARBA" id="ARBA00022776"/>
    </source>
</evidence>
<proteinExistence type="inferred from homology"/>
<organism evidence="8 9">
    <name type="scientific">Molorchus minor</name>
    <dbReference type="NCBI Taxonomy" id="1323400"/>
    <lineage>
        <taxon>Eukaryota</taxon>
        <taxon>Metazoa</taxon>
        <taxon>Ecdysozoa</taxon>
        <taxon>Arthropoda</taxon>
        <taxon>Hexapoda</taxon>
        <taxon>Insecta</taxon>
        <taxon>Pterygota</taxon>
        <taxon>Neoptera</taxon>
        <taxon>Endopterygota</taxon>
        <taxon>Coleoptera</taxon>
        <taxon>Polyphaga</taxon>
        <taxon>Cucujiformia</taxon>
        <taxon>Chrysomeloidea</taxon>
        <taxon>Cerambycidae</taxon>
        <taxon>Lamiinae</taxon>
        <taxon>Monochamini</taxon>
        <taxon>Molorchus</taxon>
    </lineage>
</organism>
<keyword evidence="6" id="KW-0131">Cell cycle</keyword>
<evidence type="ECO:0000256" key="1">
    <source>
        <dbReference type="ARBA" id="ARBA00004123"/>
    </source>
</evidence>
<comment type="subcellular location">
    <subcellularLocation>
        <location evidence="1">Nucleus</location>
    </subcellularLocation>
</comment>
<dbReference type="EMBL" id="JAPWTJ010000077">
    <property type="protein sequence ID" value="KAJ8983396.1"/>
    <property type="molecule type" value="Genomic_DNA"/>
</dbReference>
<comment type="similarity">
    <text evidence="2">Belongs to the MAD1 family.</text>
</comment>
<keyword evidence="3" id="KW-0132">Cell division</keyword>
<keyword evidence="7" id="KW-0175">Coiled coil</keyword>
<protein>
    <submittedName>
        <fullName evidence="8">Uncharacterized protein</fullName>
    </submittedName>
</protein>
<comment type="caution">
    <text evidence="8">The sequence shown here is derived from an EMBL/GenBank/DDBJ whole genome shotgun (WGS) entry which is preliminary data.</text>
</comment>